<sequence>MPVKREQTPDSTSENDLKPLVNGTTKKVRKTPPSTARKERNSWSEVEESHFKEAINNIVKKNIWSEIKMNFPELAGNRSADACINH</sequence>
<evidence type="ECO:0000313" key="3">
    <source>
        <dbReference type="EMBL" id="OCF60632.1"/>
    </source>
</evidence>
<feature type="region of interest" description="Disordered" evidence="1">
    <location>
        <begin position="1"/>
        <end position="48"/>
    </location>
</feature>
<dbReference type="Proteomes" id="UP000092583">
    <property type="component" value="Unassembled WGS sequence"/>
</dbReference>
<keyword evidence="4" id="KW-1185">Reference proteome</keyword>
<proteinExistence type="predicted"/>
<reference evidence="3 4" key="1">
    <citation type="submission" date="2013-07" db="EMBL/GenBank/DDBJ databases">
        <title>The Genome Sequence of Kwoniella mangroviensis CBS10435.</title>
        <authorList>
            <consortium name="The Broad Institute Genome Sequencing Platform"/>
            <person name="Cuomo C."/>
            <person name="Litvintseva A."/>
            <person name="Chen Y."/>
            <person name="Heitman J."/>
            <person name="Sun S."/>
            <person name="Springer D."/>
            <person name="Dromer F."/>
            <person name="Young S.K."/>
            <person name="Zeng Q."/>
            <person name="Gargeya S."/>
            <person name="Fitzgerald M."/>
            <person name="Abouelleil A."/>
            <person name="Alvarado L."/>
            <person name="Berlin A.M."/>
            <person name="Chapman S.B."/>
            <person name="Dewar J."/>
            <person name="Goldberg J."/>
            <person name="Griggs A."/>
            <person name="Gujja S."/>
            <person name="Hansen M."/>
            <person name="Howarth C."/>
            <person name="Imamovic A."/>
            <person name="Larimer J."/>
            <person name="McCowan C."/>
            <person name="Murphy C."/>
            <person name="Pearson M."/>
            <person name="Priest M."/>
            <person name="Roberts A."/>
            <person name="Saif S."/>
            <person name="Shea T."/>
            <person name="Sykes S."/>
            <person name="Wortman J."/>
            <person name="Nusbaum C."/>
            <person name="Birren B."/>
        </authorList>
    </citation>
    <scope>NUCLEOTIDE SEQUENCE [LARGE SCALE GENOMIC DNA]</scope>
    <source>
        <strain evidence="3 4">CBS 10435</strain>
    </source>
</reference>
<protein>
    <recommendedName>
        <fullName evidence="2">Myb-like domain-containing protein</fullName>
    </recommendedName>
</protein>
<dbReference type="PROSITE" id="PS50090">
    <property type="entry name" value="MYB_LIKE"/>
    <property type="match status" value="1"/>
</dbReference>
<accession>A0A1B9IYP9</accession>
<feature type="domain" description="Myb-like" evidence="2">
    <location>
        <begin position="35"/>
        <end position="86"/>
    </location>
</feature>
<name>A0A1B9IYP9_9TREE</name>
<evidence type="ECO:0000259" key="2">
    <source>
        <dbReference type="PROSITE" id="PS50090"/>
    </source>
</evidence>
<evidence type="ECO:0000256" key="1">
    <source>
        <dbReference type="SAM" id="MobiDB-lite"/>
    </source>
</evidence>
<dbReference type="OrthoDB" id="10410865at2759"/>
<feature type="compositionally biased region" description="Basic and acidic residues" evidence="1">
    <location>
        <begin position="36"/>
        <end position="48"/>
    </location>
</feature>
<dbReference type="InterPro" id="IPR001005">
    <property type="entry name" value="SANT/Myb"/>
</dbReference>
<gene>
    <name evidence="3" type="ORF">L486_00268</name>
</gene>
<dbReference type="EMBL" id="KI669459">
    <property type="protein sequence ID" value="OCF60632.1"/>
    <property type="molecule type" value="Genomic_DNA"/>
</dbReference>
<evidence type="ECO:0000313" key="4">
    <source>
        <dbReference type="Proteomes" id="UP000092583"/>
    </source>
</evidence>
<organism evidence="3 4">
    <name type="scientific">Kwoniella mangroviensis CBS 10435</name>
    <dbReference type="NCBI Taxonomy" id="1331196"/>
    <lineage>
        <taxon>Eukaryota</taxon>
        <taxon>Fungi</taxon>
        <taxon>Dikarya</taxon>
        <taxon>Basidiomycota</taxon>
        <taxon>Agaricomycotina</taxon>
        <taxon>Tremellomycetes</taxon>
        <taxon>Tremellales</taxon>
        <taxon>Cryptococcaceae</taxon>
        <taxon>Kwoniella</taxon>
    </lineage>
</organism>
<reference evidence="4" key="2">
    <citation type="submission" date="2013-12" db="EMBL/GenBank/DDBJ databases">
        <title>Evolution of pathogenesis and genome organization in the Tremellales.</title>
        <authorList>
            <person name="Cuomo C."/>
            <person name="Litvintseva A."/>
            <person name="Heitman J."/>
            <person name="Chen Y."/>
            <person name="Sun S."/>
            <person name="Springer D."/>
            <person name="Dromer F."/>
            <person name="Young S."/>
            <person name="Zeng Q."/>
            <person name="Chapman S."/>
            <person name="Gujja S."/>
            <person name="Saif S."/>
            <person name="Birren B."/>
        </authorList>
    </citation>
    <scope>NUCLEOTIDE SEQUENCE [LARGE SCALE GENOMIC DNA]</scope>
    <source>
        <strain evidence="4">CBS 10435</strain>
    </source>
</reference>
<dbReference type="AlphaFoldDB" id="A0A1B9IYP9"/>